<feature type="signal peptide" evidence="1">
    <location>
        <begin position="1"/>
        <end position="30"/>
    </location>
</feature>
<dbReference type="AlphaFoldDB" id="A0A5N4EMZ4"/>
<reference evidence="2 3" key="1">
    <citation type="journal article" date="2019" name="Mol. Ecol. Resour.">
        <title>Improving Illumina assemblies with Hi-C and long reads: an example with the North African dromedary.</title>
        <authorList>
            <person name="Elbers J.P."/>
            <person name="Rogers M.F."/>
            <person name="Perelman P.L."/>
            <person name="Proskuryakova A.A."/>
            <person name="Serdyukova N.A."/>
            <person name="Johnson W.E."/>
            <person name="Horin P."/>
            <person name="Corander J."/>
            <person name="Murphy D."/>
            <person name="Burger P.A."/>
        </authorList>
    </citation>
    <scope>NUCLEOTIDE SEQUENCE [LARGE SCALE GENOMIC DNA]</scope>
    <source>
        <strain evidence="2">Drom800</strain>
        <tissue evidence="2">Blood</tissue>
    </source>
</reference>
<gene>
    <name evidence="2" type="ORF">Cadr_000000750</name>
</gene>
<evidence type="ECO:0000313" key="3">
    <source>
        <dbReference type="Proteomes" id="UP000299084"/>
    </source>
</evidence>
<dbReference type="Proteomes" id="UP000299084">
    <property type="component" value="Unassembled WGS sequence"/>
</dbReference>
<organism evidence="2 3">
    <name type="scientific">Camelus dromedarius</name>
    <name type="common">Dromedary</name>
    <name type="synonym">Arabian camel</name>
    <dbReference type="NCBI Taxonomy" id="9838"/>
    <lineage>
        <taxon>Eukaryota</taxon>
        <taxon>Metazoa</taxon>
        <taxon>Chordata</taxon>
        <taxon>Craniata</taxon>
        <taxon>Vertebrata</taxon>
        <taxon>Euteleostomi</taxon>
        <taxon>Mammalia</taxon>
        <taxon>Eutheria</taxon>
        <taxon>Laurasiatheria</taxon>
        <taxon>Artiodactyla</taxon>
        <taxon>Tylopoda</taxon>
        <taxon>Camelidae</taxon>
        <taxon>Camelus</taxon>
    </lineage>
</organism>
<evidence type="ECO:0000313" key="2">
    <source>
        <dbReference type="EMBL" id="KAB1284216.1"/>
    </source>
</evidence>
<name>A0A5N4EMZ4_CAMDR</name>
<sequence>MTELHSSFGRVSKLWQFFTAFFLLCRSLKSQPFNEIILKHHPSASPFNGKLKRSDSMGGPNFVPILSVPHLSVPVYRLYKSNGNRRCCQNDAVNEQ</sequence>
<keyword evidence="1" id="KW-0732">Signal</keyword>
<dbReference type="EMBL" id="JWIN03000001">
    <property type="protein sequence ID" value="KAB1284216.1"/>
    <property type="molecule type" value="Genomic_DNA"/>
</dbReference>
<protein>
    <submittedName>
        <fullName evidence="2">Uncharacterized protein</fullName>
    </submittedName>
</protein>
<comment type="caution">
    <text evidence="2">The sequence shown here is derived from an EMBL/GenBank/DDBJ whole genome shotgun (WGS) entry which is preliminary data.</text>
</comment>
<keyword evidence="3" id="KW-1185">Reference proteome</keyword>
<accession>A0A5N4EMZ4</accession>
<feature type="chain" id="PRO_5024464687" evidence="1">
    <location>
        <begin position="31"/>
        <end position="96"/>
    </location>
</feature>
<proteinExistence type="predicted"/>
<evidence type="ECO:0000256" key="1">
    <source>
        <dbReference type="SAM" id="SignalP"/>
    </source>
</evidence>